<evidence type="ECO:0000256" key="2">
    <source>
        <dbReference type="SAM" id="Phobius"/>
    </source>
</evidence>
<evidence type="ECO:0000313" key="4">
    <source>
        <dbReference type="EMBL" id="BES92164.1"/>
    </source>
</evidence>
<accession>A0ABN7AL67</accession>
<evidence type="ECO:0000256" key="1">
    <source>
        <dbReference type="SAM" id="MobiDB-lite"/>
    </source>
</evidence>
<reference evidence="4 5" key="1">
    <citation type="submission" date="2023-09" db="EMBL/GenBank/DDBJ databases">
        <title>Nesidiocoris tenuis whole genome shotgun sequence.</title>
        <authorList>
            <person name="Shibata T."/>
            <person name="Shimoda M."/>
            <person name="Kobayashi T."/>
            <person name="Uehara T."/>
        </authorList>
    </citation>
    <scope>NUCLEOTIDE SEQUENCE [LARGE SCALE GENOMIC DNA]</scope>
    <source>
        <strain evidence="4 5">Japan</strain>
    </source>
</reference>
<gene>
    <name evidence="4" type="ORF">NTJ_04972</name>
</gene>
<name>A0ABN7AL67_9HEMI</name>
<feature type="region of interest" description="Disordered" evidence="1">
    <location>
        <begin position="145"/>
        <end position="180"/>
    </location>
</feature>
<evidence type="ECO:0000313" key="5">
    <source>
        <dbReference type="Proteomes" id="UP001307889"/>
    </source>
</evidence>
<protein>
    <submittedName>
        <fullName evidence="4">Proto-oncogene tyrosine-protein kinase receptor Ret-like</fullName>
    </submittedName>
</protein>
<feature type="domain" description="RET cysteine rich" evidence="3">
    <location>
        <begin position="658"/>
        <end position="758"/>
    </location>
</feature>
<keyword evidence="5" id="KW-1185">Reference proteome</keyword>
<dbReference type="Gene3D" id="3.30.200.20">
    <property type="entry name" value="Phosphorylase Kinase, domain 1"/>
    <property type="match status" value="1"/>
</dbReference>
<organism evidence="4 5">
    <name type="scientific">Nesidiocoris tenuis</name>
    <dbReference type="NCBI Taxonomy" id="355587"/>
    <lineage>
        <taxon>Eukaryota</taxon>
        <taxon>Metazoa</taxon>
        <taxon>Ecdysozoa</taxon>
        <taxon>Arthropoda</taxon>
        <taxon>Hexapoda</taxon>
        <taxon>Insecta</taxon>
        <taxon>Pterygota</taxon>
        <taxon>Neoptera</taxon>
        <taxon>Paraneoptera</taxon>
        <taxon>Hemiptera</taxon>
        <taxon>Heteroptera</taxon>
        <taxon>Panheteroptera</taxon>
        <taxon>Cimicomorpha</taxon>
        <taxon>Miridae</taxon>
        <taxon>Dicyphina</taxon>
        <taxon>Nesidiocoris</taxon>
    </lineage>
</organism>
<dbReference type="Pfam" id="PF22540">
    <property type="entry name" value="RET_CRD"/>
    <property type="match status" value="1"/>
</dbReference>
<evidence type="ECO:0000259" key="3">
    <source>
        <dbReference type="Pfam" id="PF22540"/>
    </source>
</evidence>
<keyword evidence="2" id="KW-0812">Transmembrane</keyword>
<sequence>MEIPPMLMEWKEGVSVFCPLKFSCRIQSHSFSTTNTDVDTDTVTDSVNDTATDTDTITVTDTMTDPDNNTFTNTNTFINTDTDTVTDTDTNTVTDTDTDTNTITVTNTYTFINTDTDTVTDTDTNTVTDTDTVTDTNTDIVTDTNTDTGTNTSTDTFGNTDSDTNTNTSTDTDIVTDTNTDTGTNTETISDTNIINKDIIDKARKHCGGFYFPIKRMDIERLTGANGRMSNGTLVAELSLVLLNGRPLPFPVNFKLIEHEHFTVNALGEIRANGDIEPEAQHESFTLNVVAGVKNLPTLATTQINLQIKKSDETRCETSPRMCFAGTTEFQVHLDAKGLTDEVPLGPVGQVYDDCSKKIEYALDPGELRVALKNGTLLANTSALDSAKKKFEVNVSCAVDGVSTSTMTFYISTIPRTSAEVMPKKTTIVISQNVTKGEGFILAWAFFKEGASAELIQVQNSSLYSLTIERNVISSIFATRTLYIISLKWLKTQKIASMKKITAQLQVEEPGFSREVKKIVVNFEVTSKSLLAYPKQINLLRGLGPFARAAFPIGVRNLWYNLTNNGSDNSLPIRNMTFRTVMPYDLTSPFNVTPAGGIVYLTKRWQGFEQYFLNFTGVLIEWRLKSKNQEDLVHFAWIPIVWSQNKSPCHSNVTLEPCSVSLWNKTCQTTCGIAASASTGGLCSWVSPPKPYQYSTCTTDKNFCPDQWCDPLEELDQHICPQDCTTRVDAGLVDPKGQGIGKLSKGVCTCDLLGYCHCGHLAALVRDVNSPRRRSREDVPVTRASCDSTCVLFLLVTGSGVAVLIVVVSALICKKTRPSCTKNKSAMNYNIAYGGDTLILSEMAMMDHHQQIEIDEKWEILRDNLTVEECLGEGEFGRVLKATAKDLRNLPGE</sequence>
<keyword evidence="2" id="KW-1133">Transmembrane helix</keyword>
<feature type="transmembrane region" description="Helical" evidence="2">
    <location>
        <begin position="791"/>
        <end position="813"/>
    </location>
</feature>
<keyword evidence="2" id="KW-0472">Membrane</keyword>
<dbReference type="Proteomes" id="UP001307889">
    <property type="component" value="Chromosome 3"/>
</dbReference>
<dbReference type="EMBL" id="AP028911">
    <property type="protein sequence ID" value="BES92164.1"/>
    <property type="molecule type" value="Genomic_DNA"/>
</dbReference>
<dbReference type="InterPro" id="IPR055162">
    <property type="entry name" value="RET_CRD"/>
</dbReference>
<proteinExistence type="predicted"/>